<dbReference type="Proteomes" id="UP000460287">
    <property type="component" value="Unassembled WGS sequence"/>
</dbReference>
<proteinExistence type="predicted"/>
<dbReference type="Pfam" id="PF12822">
    <property type="entry name" value="ECF_trnsprt"/>
    <property type="match status" value="1"/>
</dbReference>
<evidence type="ECO:0000313" key="2">
    <source>
        <dbReference type="EMBL" id="MSR91151.1"/>
    </source>
</evidence>
<protein>
    <submittedName>
        <fullName evidence="2">ECF transporter S component</fullName>
    </submittedName>
</protein>
<comment type="caution">
    <text evidence="2">The sequence shown here is derived from an EMBL/GenBank/DDBJ whole genome shotgun (WGS) entry which is preliminary data.</text>
</comment>
<dbReference type="AlphaFoldDB" id="A0A7X2MXZ5"/>
<feature type="transmembrane region" description="Helical" evidence="1">
    <location>
        <begin position="101"/>
        <end position="122"/>
    </location>
</feature>
<feature type="transmembrane region" description="Helical" evidence="1">
    <location>
        <begin position="39"/>
        <end position="59"/>
    </location>
</feature>
<dbReference type="RefSeq" id="WP_154531029.1">
    <property type="nucleotide sequence ID" value="NZ_JAQXTV010000146.1"/>
</dbReference>
<reference evidence="2 3" key="1">
    <citation type="submission" date="2019-08" db="EMBL/GenBank/DDBJ databases">
        <title>In-depth cultivation of the pig gut microbiome towards novel bacterial diversity and tailored functional studies.</title>
        <authorList>
            <person name="Wylensek D."/>
            <person name="Hitch T.C.A."/>
            <person name="Clavel T."/>
        </authorList>
    </citation>
    <scope>NUCLEOTIDE SEQUENCE [LARGE SCALE GENOMIC DNA]</scope>
    <source>
        <strain evidence="2 3">WCA-383-APC-5B</strain>
    </source>
</reference>
<organism evidence="2 3">
    <name type="scientific">Inconstantimicrobium porci</name>
    <dbReference type="NCBI Taxonomy" id="2652291"/>
    <lineage>
        <taxon>Bacteria</taxon>
        <taxon>Bacillati</taxon>
        <taxon>Bacillota</taxon>
        <taxon>Clostridia</taxon>
        <taxon>Eubacteriales</taxon>
        <taxon>Clostridiaceae</taxon>
        <taxon>Inconstantimicrobium</taxon>
    </lineage>
</organism>
<keyword evidence="1" id="KW-1133">Transmembrane helix</keyword>
<sequence>MKDNKIKLITYLPVCIVINIVGAFLALQFKLPIYLDTIGTFMASFLFGPLYGAIAGGLTSLVNGISFDPPSLYFMPVQIIVGFSAGMLYKHGMFKGVKIVPATIIVTVLGSIFSSAIAAFVFNGVTSSGSAYIVAVLKNMGVDVFKAVFSTQIFTDIIDKAVAVFVVTVVLKALPESLKPQKRIKISAVQE</sequence>
<accession>A0A7X2MXZ5</accession>
<keyword evidence="3" id="KW-1185">Reference proteome</keyword>
<gene>
    <name evidence="2" type="ORF">FYJ33_06930</name>
</gene>
<feature type="transmembrane region" description="Helical" evidence="1">
    <location>
        <begin position="6"/>
        <end position="27"/>
    </location>
</feature>
<dbReference type="InterPro" id="IPR024529">
    <property type="entry name" value="ECF_trnsprt_substrate-spec"/>
</dbReference>
<dbReference type="GO" id="GO:0022857">
    <property type="term" value="F:transmembrane transporter activity"/>
    <property type="evidence" value="ECO:0007669"/>
    <property type="project" value="InterPro"/>
</dbReference>
<dbReference type="EMBL" id="VULX01000007">
    <property type="protein sequence ID" value="MSR91151.1"/>
    <property type="molecule type" value="Genomic_DNA"/>
</dbReference>
<evidence type="ECO:0000256" key="1">
    <source>
        <dbReference type="SAM" id="Phobius"/>
    </source>
</evidence>
<keyword evidence="1" id="KW-0812">Transmembrane</keyword>
<keyword evidence="1" id="KW-0472">Membrane</keyword>
<evidence type="ECO:0000313" key="3">
    <source>
        <dbReference type="Proteomes" id="UP000460287"/>
    </source>
</evidence>
<name>A0A7X2MXZ5_9CLOT</name>
<dbReference type="Gene3D" id="1.10.1760.20">
    <property type="match status" value="1"/>
</dbReference>
<feature type="transmembrane region" description="Helical" evidence="1">
    <location>
        <begin position="71"/>
        <end position="89"/>
    </location>
</feature>